<reference evidence="3 4" key="1">
    <citation type="submission" date="2018-10" db="EMBL/GenBank/DDBJ databases">
        <title>A high-quality apple genome assembly.</title>
        <authorList>
            <person name="Hu J."/>
        </authorList>
    </citation>
    <scope>NUCLEOTIDE SEQUENCE [LARGE SCALE GENOMIC DNA]</scope>
    <source>
        <strain evidence="4">cv. HFTH1</strain>
        <tissue evidence="3">Young leaf</tissue>
    </source>
</reference>
<evidence type="ECO:0000259" key="2">
    <source>
        <dbReference type="Pfam" id="PF26130"/>
    </source>
</evidence>
<gene>
    <name evidence="3" type="ORF">DVH24_037928</name>
</gene>
<organism evidence="3 4">
    <name type="scientific">Malus domestica</name>
    <name type="common">Apple</name>
    <name type="synonym">Pyrus malus</name>
    <dbReference type="NCBI Taxonomy" id="3750"/>
    <lineage>
        <taxon>Eukaryota</taxon>
        <taxon>Viridiplantae</taxon>
        <taxon>Streptophyta</taxon>
        <taxon>Embryophyta</taxon>
        <taxon>Tracheophyta</taxon>
        <taxon>Spermatophyta</taxon>
        <taxon>Magnoliopsida</taxon>
        <taxon>eudicotyledons</taxon>
        <taxon>Gunneridae</taxon>
        <taxon>Pentapetalae</taxon>
        <taxon>rosids</taxon>
        <taxon>fabids</taxon>
        <taxon>Rosales</taxon>
        <taxon>Rosaceae</taxon>
        <taxon>Amygdaloideae</taxon>
        <taxon>Maleae</taxon>
        <taxon>Malus</taxon>
    </lineage>
</organism>
<dbReference type="Pfam" id="PF26130">
    <property type="entry name" value="PB1-like"/>
    <property type="match status" value="1"/>
</dbReference>
<accession>A0A498JWV9</accession>
<evidence type="ECO:0000256" key="1">
    <source>
        <dbReference type="SAM" id="SignalP"/>
    </source>
</evidence>
<feature type="chain" id="PRO_5019839523" description="PB1-like domain-containing protein" evidence="1">
    <location>
        <begin position="24"/>
        <end position="91"/>
    </location>
</feature>
<proteinExistence type="predicted"/>
<name>A0A498JWV9_MALDO</name>
<feature type="domain" description="PB1-like" evidence="2">
    <location>
        <begin position="29"/>
        <end position="91"/>
    </location>
</feature>
<evidence type="ECO:0000313" key="4">
    <source>
        <dbReference type="Proteomes" id="UP000290289"/>
    </source>
</evidence>
<feature type="signal peptide" evidence="1">
    <location>
        <begin position="1"/>
        <end position="23"/>
    </location>
</feature>
<dbReference type="EMBL" id="RDQH01000331">
    <property type="protein sequence ID" value="RXI00380.1"/>
    <property type="molecule type" value="Genomic_DNA"/>
</dbReference>
<evidence type="ECO:0000313" key="3">
    <source>
        <dbReference type="EMBL" id="RXI00380.1"/>
    </source>
</evidence>
<protein>
    <recommendedName>
        <fullName evidence="2">PB1-like domain-containing protein</fullName>
    </recommendedName>
</protein>
<keyword evidence="4" id="KW-1185">Reference proteome</keyword>
<comment type="caution">
    <text evidence="3">The sequence shown here is derived from an EMBL/GenBank/DDBJ whole genome shotgun (WGS) entry which is preliminary data.</text>
</comment>
<dbReference type="InterPro" id="IPR058594">
    <property type="entry name" value="PB1-like_dom_pln"/>
</dbReference>
<keyword evidence="1" id="KW-0732">Signal</keyword>
<dbReference type="AlphaFoldDB" id="A0A498JWV9"/>
<sequence length="91" mass="10714">MLFTNRLSRTIFHLFASWWGARSRILLWGKVAYIDYCDNDLMSLLVIDDMVEALGYSEMFMNYYDKIPNMDISNGLKLIQSDADVKKMLNY</sequence>
<dbReference type="Proteomes" id="UP000290289">
    <property type="component" value="Chromosome 5"/>
</dbReference>